<reference evidence="6" key="2">
    <citation type="journal article" date="2024" name="Plant">
        <title>Genomic evolution and insights into agronomic trait innovations of Sesamum species.</title>
        <authorList>
            <person name="Miao H."/>
            <person name="Wang L."/>
            <person name="Qu L."/>
            <person name="Liu H."/>
            <person name="Sun Y."/>
            <person name="Le M."/>
            <person name="Wang Q."/>
            <person name="Wei S."/>
            <person name="Zheng Y."/>
            <person name="Lin W."/>
            <person name="Duan Y."/>
            <person name="Cao H."/>
            <person name="Xiong S."/>
            <person name="Wang X."/>
            <person name="Wei L."/>
            <person name="Li C."/>
            <person name="Ma Q."/>
            <person name="Ju M."/>
            <person name="Zhao R."/>
            <person name="Li G."/>
            <person name="Mu C."/>
            <person name="Tian Q."/>
            <person name="Mei H."/>
            <person name="Zhang T."/>
            <person name="Gao T."/>
            <person name="Zhang H."/>
        </authorList>
    </citation>
    <scope>NUCLEOTIDE SEQUENCE</scope>
    <source>
        <strain evidence="6">KEN8</strain>
    </source>
</reference>
<dbReference type="InterPro" id="IPR007650">
    <property type="entry name" value="Zf-FLZ_dom"/>
</dbReference>
<evidence type="ECO:0000259" key="5">
    <source>
        <dbReference type="PROSITE" id="PS51795"/>
    </source>
</evidence>
<evidence type="ECO:0000256" key="2">
    <source>
        <dbReference type="ARBA" id="ARBA00022723"/>
    </source>
</evidence>
<dbReference type="Pfam" id="PF04570">
    <property type="entry name" value="zf-FLZ"/>
    <property type="match status" value="1"/>
</dbReference>
<dbReference type="AlphaFoldDB" id="A0AAW2MZQ0"/>
<feature type="zinc finger region" description="FLZ-type" evidence="4">
    <location>
        <begin position="178"/>
        <end position="221"/>
    </location>
</feature>
<dbReference type="PROSITE" id="PS51795">
    <property type="entry name" value="ZF_FLZ"/>
    <property type="match status" value="1"/>
</dbReference>
<evidence type="ECO:0000256" key="3">
    <source>
        <dbReference type="ARBA" id="ARBA00022771"/>
    </source>
</evidence>
<feature type="domain" description="FLZ-type" evidence="5">
    <location>
        <begin position="178"/>
        <end position="221"/>
    </location>
</feature>
<dbReference type="PANTHER" id="PTHR47208">
    <property type="entry name" value="OS02G0174800 PROTEIN"/>
    <property type="match status" value="1"/>
</dbReference>
<dbReference type="InterPro" id="IPR044604">
    <property type="entry name" value="FLZ12/13/14"/>
</dbReference>
<comment type="similarity">
    <text evidence="1">Belongs to the FLZ family.</text>
</comment>
<evidence type="ECO:0000313" key="6">
    <source>
        <dbReference type="EMBL" id="KAL0337202.1"/>
    </source>
</evidence>
<proteinExistence type="inferred from homology"/>
<evidence type="ECO:0000256" key="1">
    <source>
        <dbReference type="ARBA" id="ARBA00009374"/>
    </source>
</evidence>
<gene>
    <name evidence="6" type="ORF">Scaly_1995300</name>
</gene>
<protein>
    <submittedName>
        <fullName evidence="6">FCS-Like Zinc finger 13</fullName>
    </submittedName>
</protein>
<sequence length="251" mass="27452">MVKSRTCTEGANSDWNAHGIIGFWLSPGGVDVATSPRSHLEAKTQSPRGLKSFDLGGVGLGIVAALEKSGDGRGDVLANKALFSRNLSRSNPIPVTSPKKSSGYEESLEEIERQSWEEYTIVTCHVPNKSYTKVYFDAKKGDERSPFRISSSTKSNRASVFHIAPPRFGEATGVLAADFLSSCDMCQKKLQGEDIYMYRGEKAFCSTECRYRQIVVDERKEKCSSEASRPVDVSTSPYANGQIFTAGILAI</sequence>
<organism evidence="6">
    <name type="scientific">Sesamum calycinum</name>
    <dbReference type="NCBI Taxonomy" id="2727403"/>
    <lineage>
        <taxon>Eukaryota</taxon>
        <taxon>Viridiplantae</taxon>
        <taxon>Streptophyta</taxon>
        <taxon>Embryophyta</taxon>
        <taxon>Tracheophyta</taxon>
        <taxon>Spermatophyta</taxon>
        <taxon>Magnoliopsida</taxon>
        <taxon>eudicotyledons</taxon>
        <taxon>Gunneridae</taxon>
        <taxon>Pentapetalae</taxon>
        <taxon>asterids</taxon>
        <taxon>lamiids</taxon>
        <taxon>Lamiales</taxon>
        <taxon>Pedaliaceae</taxon>
        <taxon>Sesamum</taxon>
    </lineage>
</organism>
<evidence type="ECO:0000256" key="4">
    <source>
        <dbReference type="PROSITE-ProRule" id="PRU01131"/>
    </source>
</evidence>
<dbReference type="PANTHER" id="PTHR47208:SF5">
    <property type="entry name" value="FCS-LIKE ZINC FINGER 12-RELATED"/>
    <property type="match status" value="1"/>
</dbReference>
<accession>A0AAW2MZQ0</accession>
<reference evidence="6" key="1">
    <citation type="submission" date="2020-06" db="EMBL/GenBank/DDBJ databases">
        <authorList>
            <person name="Li T."/>
            <person name="Hu X."/>
            <person name="Zhang T."/>
            <person name="Song X."/>
            <person name="Zhang H."/>
            <person name="Dai N."/>
            <person name="Sheng W."/>
            <person name="Hou X."/>
            <person name="Wei L."/>
        </authorList>
    </citation>
    <scope>NUCLEOTIDE SEQUENCE</scope>
    <source>
        <strain evidence="6">KEN8</strain>
        <tissue evidence="6">Leaf</tissue>
    </source>
</reference>
<dbReference type="GO" id="GO:0008270">
    <property type="term" value="F:zinc ion binding"/>
    <property type="evidence" value="ECO:0007669"/>
    <property type="project" value="UniProtKB-KW"/>
</dbReference>
<name>A0AAW2MZQ0_9LAMI</name>
<dbReference type="EMBL" id="JACGWM010000012">
    <property type="protein sequence ID" value="KAL0337202.1"/>
    <property type="molecule type" value="Genomic_DNA"/>
</dbReference>
<comment type="caution">
    <text evidence="6">The sequence shown here is derived from an EMBL/GenBank/DDBJ whole genome shotgun (WGS) entry which is preliminary data.</text>
</comment>
<keyword evidence="3" id="KW-0863">Zinc-finger</keyword>
<keyword evidence="3" id="KW-0862">Zinc</keyword>
<keyword evidence="2" id="KW-0479">Metal-binding</keyword>